<feature type="compositionally biased region" description="Gly residues" evidence="4">
    <location>
        <begin position="473"/>
        <end position="484"/>
    </location>
</feature>
<accession>A0A2J8A107</accession>
<evidence type="ECO:0000259" key="6">
    <source>
        <dbReference type="PROSITE" id="PS51141"/>
    </source>
</evidence>
<evidence type="ECO:0000313" key="8">
    <source>
        <dbReference type="Proteomes" id="UP000236333"/>
    </source>
</evidence>
<feature type="chain" id="PRO_5014456231" evidence="5">
    <location>
        <begin position="17"/>
        <end position="484"/>
    </location>
</feature>
<evidence type="ECO:0000256" key="4">
    <source>
        <dbReference type="SAM" id="MobiDB-lite"/>
    </source>
</evidence>
<dbReference type="Proteomes" id="UP000236333">
    <property type="component" value="Unassembled WGS sequence"/>
</dbReference>
<feature type="non-terminal residue" evidence="7">
    <location>
        <position position="1"/>
    </location>
</feature>
<dbReference type="GO" id="GO:0005634">
    <property type="term" value="C:nucleus"/>
    <property type="evidence" value="ECO:0007669"/>
    <property type="project" value="InterPro"/>
</dbReference>
<dbReference type="InterPro" id="IPR036893">
    <property type="entry name" value="SBP_sf"/>
</dbReference>
<organism evidence="7 8">
    <name type="scientific">Tetrabaena socialis</name>
    <dbReference type="NCBI Taxonomy" id="47790"/>
    <lineage>
        <taxon>Eukaryota</taxon>
        <taxon>Viridiplantae</taxon>
        <taxon>Chlorophyta</taxon>
        <taxon>core chlorophytes</taxon>
        <taxon>Chlorophyceae</taxon>
        <taxon>CS clade</taxon>
        <taxon>Chlamydomonadales</taxon>
        <taxon>Tetrabaenaceae</taxon>
        <taxon>Tetrabaena</taxon>
    </lineage>
</organism>
<keyword evidence="2" id="KW-0863">Zinc-finger</keyword>
<dbReference type="GO" id="GO:0008270">
    <property type="term" value="F:zinc ion binding"/>
    <property type="evidence" value="ECO:0007669"/>
    <property type="project" value="UniProtKB-KW"/>
</dbReference>
<evidence type="ECO:0000256" key="2">
    <source>
        <dbReference type="ARBA" id="ARBA00022771"/>
    </source>
</evidence>
<feature type="region of interest" description="Disordered" evidence="4">
    <location>
        <begin position="265"/>
        <end position="315"/>
    </location>
</feature>
<evidence type="ECO:0000313" key="7">
    <source>
        <dbReference type="EMBL" id="PNH06207.1"/>
    </source>
</evidence>
<proteinExistence type="predicted"/>
<sequence>NLLAGLASILSATTAAVPPGPPPGGLGGPGGSPTIQRTNSGGSGAAAAAAAAAAASAAGMPPGAMLLPGLPFQLPLDNQSLQGLAPFMHLFGPGGLPGLGGDGSMPYSLSIPGVNGQMMPLNLAALLGGNGMDLETMNQMNELAAVGDPSRKSSGAKRPADGSGGGGYKRERSEEGRQRESIPNLPHLKGKCHVDGCNTDLTGLSSYYQRYRTCEVHLKATSIIKDGTHQRFCQQCGRFHELNEFDGNKRSCRSRCVGDQGLQSHNVRRRKRTEEQMANAGSGGDHGGGSQMGNHNSGMGSQGMQQMGQMPMQQQQMMGGQPNFADIMGGMGAPTLEGILAALGQQPEDMNNALAQLLANLPQNFLGGLAPPPDPGQAALQLALQVAAGGGAEHMAPPLLDSLLKSATGAPGLGPAPGELAQQDLQQQLAMALAGAPAAAASIGDEPSDGAAGVVAALAAAAAAAAGHHHGQQDGGGPGDAPQG</sequence>
<feature type="region of interest" description="Disordered" evidence="4">
    <location>
        <begin position="14"/>
        <end position="42"/>
    </location>
</feature>
<keyword evidence="3" id="KW-0862">Zinc</keyword>
<evidence type="ECO:0000256" key="1">
    <source>
        <dbReference type="ARBA" id="ARBA00022723"/>
    </source>
</evidence>
<dbReference type="GO" id="GO:0003677">
    <property type="term" value="F:DNA binding"/>
    <property type="evidence" value="ECO:0007669"/>
    <property type="project" value="InterPro"/>
</dbReference>
<dbReference type="AlphaFoldDB" id="A0A2J8A107"/>
<dbReference type="PANTHER" id="PTHR31251:SF169">
    <property type="entry name" value="SQUAMOSA PROMOTER-BINDING-LIKE PROTEIN 8"/>
    <property type="match status" value="1"/>
</dbReference>
<dbReference type="Gene3D" id="4.10.1100.10">
    <property type="entry name" value="Transcription factor, SBP-box domain"/>
    <property type="match status" value="1"/>
</dbReference>
<keyword evidence="5" id="KW-0732">Signal</keyword>
<keyword evidence="1" id="KW-0479">Metal-binding</keyword>
<evidence type="ECO:0000256" key="3">
    <source>
        <dbReference type="ARBA" id="ARBA00022833"/>
    </source>
</evidence>
<reference evidence="7 8" key="1">
    <citation type="journal article" date="2017" name="Mol. Biol. Evol.">
        <title>The 4-celled Tetrabaena socialis nuclear genome reveals the essential components for genetic control of cell number at the origin of multicellularity in the volvocine lineage.</title>
        <authorList>
            <person name="Featherston J."/>
            <person name="Arakaki Y."/>
            <person name="Hanschen E.R."/>
            <person name="Ferris P.J."/>
            <person name="Michod R.E."/>
            <person name="Olson B.J.S.C."/>
            <person name="Nozaki H."/>
            <person name="Durand P.M."/>
        </authorList>
    </citation>
    <scope>NUCLEOTIDE SEQUENCE [LARGE SCALE GENOMIC DNA]</scope>
    <source>
        <strain evidence="7 8">NIES-571</strain>
    </source>
</reference>
<feature type="compositionally biased region" description="Basic and acidic residues" evidence="4">
    <location>
        <begin position="168"/>
        <end position="180"/>
    </location>
</feature>
<dbReference type="SUPFAM" id="SSF103612">
    <property type="entry name" value="SBT domain"/>
    <property type="match status" value="1"/>
</dbReference>
<feature type="region of interest" description="Disordered" evidence="4">
    <location>
        <begin position="463"/>
        <end position="484"/>
    </location>
</feature>
<dbReference type="PANTHER" id="PTHR31251">
    <property type="entry name" value="SQUAMOSA PROMOTER-BINDING-LIKE PROTEIN 4"/>
    <property type="match status" value="1"/>
</dbReference>
<dbReference type="InterPro" id="IPR004333">
    <property type="entry name" value="SBP_dom"/>
</dbReference>
<feature type="compositionally biased region" description="Low complexity" evidence="4">
    <location>
        <begin position="292"/>
        <end position="315"/>
    </location>
</feature>
<feature type="region of interest" description="Disordered" evidence="4">
    <location>
        <begin position="146"/>
        <end position="187"/>
    </location>
</feature>
<dbReference type="InterPro" id="IPR044817">
    <property type="entry name" value="SBP-like"/>
</dbReference>
<name>A0A2J8A107_9CHLO</name>
<keyword evidence="8" id="KW-1185">Reference proteome</keyword>
<dbReference type="EMBL" id="PGGS01000251">
    <property type="protein sequence ID" value="PNH06207.1"/>
    <property type="molecule type" value="Genomic_DNA"/>
</dbReference>
<gene>
    <name evidence="7" type="ORF">TSOC_007462</name>
</gene>
<feature type="domain" description="SBP-type" evidence="6">
    <location>
        <begin position="189"/>
        <end position="272"/>
    </location>
</feature>
<feature type="compositionally biased region" description="Gly residues" evidence="4">
    <location>
        <begin position="281"/>
        <end position="291"/>
    </location>
</feature>
<evidence type="ECO:0000256" key="5">
    <source>
        <dbReference type="SAM" id="SignalP"/>
    </source>
</evidence>
<dbReference type="PROSITE" id="PS51141">
    <property type="entry name" value="ZF_SBP"/>
    <property type="match status" value="1"/>
</dbReference>
<feature type="signal peptide" evidence="5">
    <location>
        <begin position="1"/>
        <end position="16"/>
    </location>
</feature>
<comment type="caution">
    <text evidence="7">The sequence shown here is derived from an EMBL/GenBank/DDBJ whole genome shotgun (WGS) entry which is preliminary data.</text>
</comment>
<protein>
    <submittedName>
        <fullName evidence="7">Squamosa promoter-binding-like protein 7</fullName>
    </submittedName>
</protein>
<dbReference type="Pfam" id="PF03110">
    <property type="entry name" value="SBP"/>
    <property type="match status" value="1"/>
</dbReference>
<dbReference type="OrthoDB" id="514967at2759"/>